<keyword evidence="5" id="KW-1185">Reference proteome</keyword>
<feature type="region of interest" description="Disordered" evidence="1">
    <location>
        <begin position="177"/>
        <end position="201"/>
    </location>
</feature>
<proteinExistence type="predicted"/>
<dbReference type="Gene3D" id="2.30.38.10">
    <property type="entry name" value="Luciferase, Domain 3"/>
    <property type="match status" value="1"/>
</dbReference>
<evidence type="ECO:0000313" key="4">
    <source>
        <dbReference type="EMBL" id="GAA0334262.1"/>
    </source>
</evidence>
<evidence type="ECO:0000256" key="1">
    <source>
        <dbReference type="SAM" id="MobiDB-lite"/>
    </source>
</evidence>
<dbReference type="Pfam" id="PF13193">
    <property type="entry name" value="AMP-binding_C"/>
    <property type="match status" value="1"/>
</dbReference>
<dbReference type="Gene3D" id="3.30.300.30">
    <property type="match status" value="1"/>
</dbReference>
<feature type="domain" description="AMP-dependent synthetase/ligase" evidence="2">
    <location>
        <begin position="31"/>
        <end position="416"/>
    </location>
</feature>
<dbReference type="CDD" id="cd05920">
    <property type="entry name" value="23DHB-AMP_lg"/>
    <property type="match status" value="1"/>
</dbReference>
<comment type="caution">
    <text evidence="4">The sequence shown here is derived from an EMBL/GenBank/DDBJ whole genome shotgun (WGS) entry which is preliminary data.</text>
</comment>
<dbReference type="InterPro" id="IPR045851">
    <property type="entry name" value="AMP-bd_C_sf"/>
</dbReference>
<evidence type="ECO:0000259" key="3">
    <source>
        <dbReference type="Pfam" id="PF13193"/>
    </source>
</evidence>
<name>A0ABN0WE14_9ACTN</name>
<dbReference type="InterPro" id="IPR020845">
    <property type="entry name" value="AMP-binding_CS"/>
</dbReference>
<accession>A0ABN0WE14</accession>
<dbReference type="PROSITE" id="PS00455">
    <property type="entry name" value="AMP_BINDING"/>
    <property type="match status" value="1"/>
</dbReference>
<protein>
    <submittedName>
        <fullName evidence="4">(2,3-dihydroxybenzoyl)adenylate synthase</fullName>
    </submittedName>
</protein>
<sequence length="555" mass="60462">MKAHPTWSDADAERYRRAGYWSGRTFGSYLRSWAEARPERVALVDGDHSWTYAELDTAADRLALGFQRLGIERGDRVVVQLPNRAEFVLVWFGLQRIGAVPVHAMPGHRRTEIEHMVRVSDAAAYIIPGRHARFDYRELARELVDDMAKETAGAPLRHVVVCGDPGAHRDFTGLEDLYDRTAPPSTGPTSGSTPRHAGEDGADSSDLALLLLSGGTTGLPKLVQRTHDDYAYNARAAADICALGEDSVYLAVLPIAFNFTLACPGVLGTLMSGGTVVVCPDPSPQTALRLIDERRVTITSLSPPLVPYWLEEAEHGHYRLDSLRILQVGGARLADEMARRIGPALGAQVQQVFGMAEGLINLTRLDDPEDLICTTQGRPISPDDELLIVDADGRPVTDGEPGELLTRGPYTPCGYYRAEAHNRIAFTADGFYRTGDLVRRTPSGNLEVVGRIKDQINRGGEKIAATEVEEHLLTHPAVTAAALVGAPDAQWGERPVAFLVCQGQAPSTRELASFLKQRGLAAYKTPDDVIAVDRLPLTAVGKIDKNALLQRLPRL</sequence>
<dbReference type="Gene3D" id="3.40.50.980">
    <property type="match status" value="2"/>
</dbReference>
<dbReference type="Proteomes" id="UP001501822">
    <property type="component" value="Unassembled WGS sequence"/>
</dbReference>
<gene>
    <name evidence="4" type="ORF">GCM10010151_24980</name>
</gene>
<dbReference type="PANTHER" id="PTHR43767">
    <property type="entry name" value="LONG-CHAIN-FATTY-ACID--COA LIGASE"/>
    <property type="match status" value="1"/>
</dbReference>
<dbReference type="Pfam" id="PF00501">
    <property type="entry name" value="AMP-binding"/>
    <property type="match status" value="1"/>
</dbReference>
<reference evidence="4 5" key="1">
    <citation type="journal article" date="2019" name="Int. J. Syst. Evol. Microbiol.">
        <title>The Global Catalogue of Microorganisms (GCM) 10K type strain sequencing project: providing services to taxonomists for standard genome sequencing and annotation.</title>
        <authorList>
            <consortium name="The Broad Institute Genomics Platform"/>
            <consortium name="The Broad Institute Genome Sequencing Center for Infectious Disease"/>
            <person name="Wu L."/>
            <person name="Ma J."/>
        </authorList>
    </citation>
    <scope>NUCLEOTIDE SEQUENCE [LARGE SCALE GENOMIC DNA]</scope>
    <source>
        <strain evidence="4 5">JCM 3146</strain>
    </source>
</reference>
<dbReference type="SUPFAM" id="SSF56801">
    <property type="entry name" value="Acetyl-CoA synthetase-like"/>
    <property type="match status" value="1"/>
</dbReference>
<dbReference type="EMBL" id="BAAABM010000016">
    <property type="protein sequence ID" value="GAA0334262.1"/>
    <property type="molecule type" value="Genomic_DNA"/>
</dbReference>
<dbReference type="InterPro" id="IPR025110">
    <property type="entry name" value="AMP-bd_C"/>
</dbReference>
<dbReference type="InterPro" id="IPR050237">
    <property type="entry name" value="ATP-dep_AMP-bd_enzyme"/>
</dbReference>
<dbReference type="PANTHER" id="PTHR43767:SF1">
    <property type="entry name" value="NONRIBOSOMAL PEPTIDE SYNTHASE PES1 (EUROFUNG)-RELATED"/>
    <property type="match status" value="1"/>
</dbReference>
<feature type="domain" description="AMP-binding enzyme C-terminal" evidence="3">
    <location>
        <begin position="467"/>
        <end position="542"/>
    </location>
</feature>
<organism evidence="4 5">
    <name type="scientific">Actinoallomurus spadix</name>
    <dbReference type="NCBI Taxonomy" id="79912"/>
    <lineage>
        <taxon>Bacteria</taxon>
        <taxon>Bacillati</taxon>
        <taxon>Actinomycetota</taxon>
        <taxon>Actinomycetes</taxon>
        <taxon>Streptosporangiales</taxon>
        <taxon>Thermomonosporaceae</taxon>
        <taxon>Actinoallomurus</taxon>
    </lineage>
</organism>
<feature type="compositionally biased region" description="Low complexity" evidence="1">
    <location>
        <begin position="183"/>
        <end position="194"/>
    </location>
</feature>
<dbReference type="RefSeq" id="WP_252802719.1">
    <property type="nucleotide sequence ID" value="NZ_BAAABM010000016.1"/>
</dbReference>
<dbReference type="InterPro" id="IPR000873">
    <property type="entry name" value="AMP-dep_synth/lig_dom"/>
</dbReference>
<evidence type="ECO:0000313" key="5">
    <source>
        <dbReference type="Proteomes" id="UP001501822"/>
    </source>
</evidence>
<evidence type="ECO:0000259" key="2">
    <source>
        <dbReference type="Pfam" id="PF00501"/>
    </source>
</evidence>